<dbReference type="PANTHER" id="PTHR45809:SF3">
    <property type="entry name" value="VIRAL IAP-ASSOCIATED FACTOR HOMOLOG"/>
    <property type="match status" value="1"/>
</dbReference>
<dbReference type="Pfam" id="PF02114">
    <property type="entry name" value="Phosducin"/>
    <property type="match status" value="1"/>
</dbReference>
<comment type="caution">
    <text evidence="4">The sequence shown here is derived from an EMBL/GenBank/DDBJ whole genome shotgun (WGS) entry which is preliminary data.</text>
</comment>
<feature type="compositionally biased region" description="Basic and acidic residues" evidence="2">
    <location>
        <begin position="46"/>
        <end position="57"/>
    </location>
</feature>
<sequence>MANYHFVYKDVEGASTQWDDIQRKLGNLPPKPPAFKPPSFTPAENEDSKHKDKAWIDDRTEKQLEDLDDDPDLDDDRFLQEYRKKRLGELRQAAKVQRYGSVVPISGSDFVREVSQAPPDVWVIVILYKDGYPECGLLLQCLEQLATKYPTTKFVKIISTDCIPNYPDCNLPTLLVYNNGAVKANYVGLHNFGRRCNPGGVALVLCQSDPVLNDGQSGSEPSSREAVLKGVRQRLIEKVVRDHEDDDDGSSSD</sequence>
<protein>
    <recommendedName>
        <fullName evidence="3">Phosducin domain-containing protein</fullName>
    </recommendedName>
</protein>
<dbReference type="Proteomes" id="UP000593564">
    <property type="component" value="Unassembled WGS sequence"/>
</dbReference>
<feature type="compositionally biased region" description="Pro residues" evidence="2">
    <location>
        <begin position="29"/>
        <end position="40"/>
    </location>
</feature>
<dbReference type="SUPFAM" id="SSF52833">
    <property type="entry name" value="Thioredoxin-like"/>
    <property type="match status" value="1"/>
</dbReference>
<dbReference type="GO" id="GO:0005737">
    <property type="term" value="C:cytoplasm"/>
    <property type="evidence" value="ECO:0007669"/>
    <property type="project" value="TreeGrafter"/>
</dbReference>
<accession>A0A7J7I168</accession>
<gene>
    <name evidence="4" type="ORF">HYC85_006038</name>
</gene>
<evidence type="ECO:0000256" key="2">
    <source>
        <dbReference type="SAM" id="MobiDB-lite"/>
    </source>
</evidence>
<name>A0A7J7I168_CAMSI</name>
<dbReference type="InterPro" id="IPR036249">
    <property type="entry name" value="Thioredoxin-like_sf"/>
</dbReference>
<dbReference type="PANTHER" id="PTHR45809">
    <property type="entry name" value="VIRAL IAP-ASSOCIATED FACTOR HOMOLOG"/>
    <property type="match status" value="1"/>
</dbReference>
<dbReference type="InterPro" id="IPR051498">
    <property type="entry name" value="Phosducin-like_chap/apop_reg"/>
</dbReference>
<evidence type="ECO:0000313" key="5">
    <source>
        <dbReference type="Proteomes" id="UP000593564"/>
    </source>
</evidence>
<organism evidence="4 5">
    <name type="scientific">Camellia sinensis</name>
    <name type="common">Tea plant</name>
    <name type="synonym">Thea sinensis</name>
    <dbReference type="NCBI Taxonomy" id="4442"/>
    <lineage>
        <taxon>Eukaryota</taxon>
        <taxon>Viridiplantae</taxon>
        <taxon>Streptophyta</taxon>
        <taxon>Embryophyta</taxon>
        <taxon>Tracheophyta</taxon>
        <taxon>Spermatophyta</taxon>
        <taxon>Magnoliopsida</taxon>
        <taxon>eudicotyledons</taxon>
        <taxon>Gunneridae</taxon>
        <taxon>Pentapetalae</taxon>
        <taxon>asterids</taxon>
        <taxon>Ericales</taxon>
        <taxon>Theaceae</taxon>
        <taxon>Camellia</taxon>
    </lineage>
</organism>
<proteinExistence type="inferred from homology"/>
<dbReference type="GO" id="GO:0006457">
    <property type="term" value="P:protein folding"/>
    <property type="evidence" value="ECO:0007669"/>
    <property type="project" value="TreeGrafter"/>
</dbReference>
<dbReference type="Gene3D" id="3.40.30.10">
    <property type="entry name" value="Glutaredoxin"/>
    <property type="match status" value="1"/>
</dbReference>
<evidence type="ECO:0000256" key="1">
    <source>
        <dbReference type="ARBA" id="ARBA00009686"/>
    </source>
</evidence>
<dbReference type="InterPro" id="IPR024253">
    <property type="entry name" value="Phosducin_thioredoxin-like_dom"/>
</dbReference>
<evidence type="ECO:0000259" key="3">
    <source>
        <dbReference type="Pfam" id="PF02114"/>
    </source>
</evidence>
<feature type="domain" description="Phosducin" evidence="3">
    <location>
        <begin position="59"/>
        <end position="188"/>
    </location>
</feature>
<comment type="similarity">
    <text evidence="1">Belongs to the phosducin family.</text>
</comment>
<keyword evidence="5" id="KW-1185">Reference proteome</keyword>
<dbReference type="CDD" id="cd02988">
    <property type="entry name" value="Phd_like_VIAF"/>
    <property type="match status" value="1"/>
</dbReference>
<reference evidence="4 5" key="2">
    <citation type="submission" date="2020-07" db="EMBL/GenBank/DDBJ databases">
        <title>Genome assembly of wild tea tree DASZ reveals pedigree and selection history of tea varieties.</title>
        <authorList>
            <person name="Zhang W."/>
        </authorList>
    </citation>
    <scope>NUCLEOTIDE SEQUENCE [LARGE SCALE GENOMIC DNA]</scope>
    <source>
        <strain evidence="5">cv. G240</strain>
        <tissue evidence="4">Leaf</tissue>
    </source>
</reference>
<feature type="region of interest" description="Disordered" evidence="2">
    <location>
        <begin position="23"/>
        <end position="57"/>
    </location>
</feature>
<dbReference type="AlphaFoldDB" id="A0A7J7I168"/>
<dbReference type="EMBL" id="JACBKZ010000002">
    <property type="protein sequence ID" value="KAF5958813.1"/>
    <property type="molecule type" value="Genomic_DNA"/>
</dbReference>
<reference evidence="5" key="1">
    <citation type="journal article" date="2020" name="Nat. Commun.">
        <title>Genome assembly of wild tea tree DASZ reveals pedigree and selection history of tea varieties.</title>
        <authorList>
            <person name="Zhang W."/>
            <person name="Zhang Y."/>
            <person name="Qiu H."/>
            <person name="Guo Y."/>
            <person name="Wan H."/>
            <person name="Zhang X."/>
            <person name="Scossa F."/>
            <person name="Alseekh S."/>
            <person name="Zhang Q."/>
            <person name="Wang P."/>
            <person name="Xu L."/>
            <person name="Schmidt M.H."/>
            <person name="Jia X."/>
            <person name="Li D."/>
            <person name="Zhu A."/>
            <person name="Guo F."/>
            <person name="Chen W."/>
            <person name="Ni D."/>
            <person name="Usadel B."/>
            <person name="Fernie A.R."/>
            <person name="Wen W."/>
        </authorList>
    </citation>
    <scope>NUCLEOTIDE SEQUENCE [LARGE SCALE GENOMIC DNA]</scope>
    <source>
        <strain evidence="5">cv. G240</strain>
    </source>
</reference>
<evidence type="ECO:0000313" key="4">
    <source>
        <dbReference type="EMBL" id="KAF5958813.1"/>
    </source>
</evidence>